<proteinExistence type="predicted"/>
<dbReference type="EMBL" id="LAVV01012851">
    <property type="protein sequence ID" value="KNZ46258.1"/>
    <property type="molecule type" value="Genomic_DNA"/>
</dbReference>
<protein>
    <submittedName>
        <fullName evidence="1">Uncharacterized protein</fullName>
    </submittedName>
</protein>
<evidence type="ECO:0000313" key="1">
    <source>
        <dbReference type="EMBL" id="KNZ46258.1"/>
    </source>
</evidence>
<comment type="caution">
    <text evidence="1">The sequence shown here is derived from an EMBL/GenBank/DDBJ whole genome shotgun (WGS) entry which is preliminary data.</text>
</comment>
<organism evidence="1 2">
    <name type="scientific">Puccinia sorghi</name>
    <dbReference type="NCBI Taxonomy" id="27349"/>
    <lineage>
        <taxon>Eukaryota</taxon>
        <taxon>Fungi</taxon>
        <taxon>Dikarya</taxon>
        <taxon>Basidiomycota</taxon>
        <taxon>Pucciniomycotina</taxon>
        <taxon>Pucciniomycetes</taxon>
        <taxon>Pucciniales</taxon>
        <taxon>Pucciniaceae</taxon>
        <taxon>Puccinia</taxon>
    </lineage>
</organism>
<gene>
    <name evidence="1" type="ORF">VP01_7420g1</name>
</gene>
<reference evidence="1 2" key="1">
    <citation type="submission" date="2015-08" db="EMBL/GenBank/DDBJ databases">
        <title>Next Generation Sequencing and Analysis of the Genome of Puccinia sorghi L Schw, the Causal Agent of Maize Common Rust.</title>
        <authorList>
            <person name="Rochi L."/>
            <person name="Burguener G."/>
            <person name="Darino M."/>
            <person name="Turjanski A."/>
            <person name="Kreff E."/>
            <person name="Dieguez M.J."/>
            <person name="Sacco F."/>
        </authorList>
    </citation>
    <scope>NUCLEOTIDE SEQUENCE [LARGE SCALE GENOMIC DNA]</scope>
    <source>
        <strain evidence="1 2">RO10H11247</strain>
    </source>
</reference>
<dbReference type="Proteomes" id="UP000037035">
    <property type="component" value="Unassembled WGS sequence"/>
</dbReference>
<sequence>MPRWPCGTSARLEPCYMQDFNQHTRTMGWAKTLLMSLYQHRLKENIQLAMVMSKVEFDSLRSMQAMTLKA</sequence>
<keyword evidence="2" id="KW-1185">Reference proteome</keyword>
<evidence type="ECO:0000313" key="2">
    <source>
        <dbReference type="Proteomes" id="UP000037035"/>
    </source>
</evidence>
<accession>A0A0L6UCI7</accession>
<feature type="non-terminal residue" evidence="1">
    <location>
        <position position="70"/>
    </location>
</feature>
<dbReference type="VEuPathDB" id="FungiDB:VP01_7420g1"/>
<dbReference type="OrthoDB" id="1432677at2759"/>
<name>A0A0L6UCI7_9BASI</name>
<dbReference type="AlphaFoldDB" id="A0A0L6UCI7"/>